<dbReference type="Pfam" id="PF00583">
    <property type="entry name" value="Acetyltransf_1"/>
    <property type="match status" value="1"/>
</dbReference>
<dbReference type="EC" id="2.3.1.-" evidence="2"/>
<dbReference type="SUPFAM" id="SSF81301">
    <property type="entry name" value="Nucleotidyltransferase"/>
    <property type="match status" value="1"/>
</dbReference>
<keyword evidence="3" id="KW-1185">Reference proteome</keyword>
<proteinExistence type="predicted"/>
<dbReference type="InterPro" id="IPR007344">
    <property type="entry name" value="GrpB/CoaE"/>
</dbReference>
<dbReference type="RefSeq" id="WP_400185561.1">
    <property type="nucleotide sequence ID" value="NZ_JBGORX010000001.1"/>
</dbReference>
<keyword evidence="2" id="KW-0808">Transferase</keyword>
<dbReference type="PROSITE" id="PS51186">
    <property type="entry name" value="GNAT"/>
    <property type="match status" value="1"/>
</dbReference>
<dbReference type="Proteomes" id="UP001615550">
    <property type="component" value="Unassembled WGS sequence"/>
</dbReference>
<sequence length="321" mass="37400">MTKELQKRLIKVLPYDSHWPEQFREEAQLIQKVLGPNCIEIHHIGSTSVPGLAAKPIIDMIPVVLDITQVDIMNPLMVGLGYEVKGELGMLFRRFFQKGGSQHSFNVHVFERGSSEIERHVKFRDWMRTHPEDRDAYAQLKQNLAQLHPHDISAYCFGKDDFVARIDKQTAGLGLRVVNALTPLEWKAVRHLRQIYFFDRARLADPYTWTFDHDAHLHFVLYQGTEIIGYAHLQPWSDDRVAMRIIVIDERKRNHRYGQQFLLLCERWLKEQGYKSLHVESWPKALAFYQKNGYIKMSFDDPDSYEGDPQDVALGKILNAS</sequence>
<comment type="caution">
    <text evidence="2">The sequence shown here is derived from an EMBL/GenBank/DDBJ whole genome shotgun (WGS) entry which is preliminary data.</text>
</comment>
<dbReference type="Gene3D" id="3.30.460.10">
    <property type="entry name" value="Beta Polymerase, domain 2"/>
    <property type="match status" value="1"/>
</dbReference>
<dbReference type="InterPro" id="IPR000182">
    <property type="entry name" value="GNAT_dom"/>
</dbReference>
<dbReference type="EMBL" id="JBGORX010000001">
    <property type="protein sequence ID" value="MFJ1267060.1"/>
    <property type="molecule type" value="Genomic_DNA"/>
</dbReference>
<dbReference type="SUPFAM" id="SSF55729">
    <property type="entry name" value="Acyl-CoA N-acyltransferases (Nat)"/>
    <property type="match status" value="1"/>
</dbReference>
<dbReference type="InterPro" id="IPR016181">
    <property type="entry name" value="Acyl_CoA_acyltransferase"/>
</dbReference>
<gene>
    <name evidence="2" type="ORF">ACD661_00655</name>
</gene>
<dbReference type="GO" id="GO:0016746">
    <property type="term" value="F:acyltransferase activity"/>
    <property type="evidence" value="ECO:0007669"/>
    <property type="project" value="UniProtKB-KW"/>
</dbReference>
<dbReference type="Gene3D" id="3.40.630.30">
    <property type="match status" value="1"/>
</dbReference>
<dbReference type="InterPro" id="IPR043519">
    <property type="entry name" value="NT_sf"/>
</dbReference>
<dbReference type="Pfam" id="PF04229">
    <property type="entry name" value="GrpB"/>
    <property type="match status" value="1"/>
</dbReference>
<dbReference type="CDD" id="cd04301">
    <property type="entry name" value="NAT_SF"/>
    <property type="match status" value="1"/>
</dbReference>
<evidence type="ECO:0000313" key="2">
    <source>
        <dbReference type="EMBL" id="MFJ1267060.1"/>
    </source>
</evidence>
<dbReference type="PANTHER" id="PTHR34822:SF1">
    <property type="entry name" value="GRPB FAMILY PROTEIN"/>
    <property type="match status" value="1"/>
</dbReference>
<protein>
    <submittedName>
        <fullName evidence="2">GNAT family N-acetyltransferase</fullName>
        <ecNumber evidence="2">2.3.1.-</ecNumber>
    </submittedName>
</protein>
<keyword evidence="2" id="KW-0012">Acyltransferase</keyword>
<organism evidence="2 3">
    <name type="scientific">Legionella lytica</name>
    <dbReference type="NCBI Taxonomy" id="96232"/>
    <lineage>
        <taxon>Bacteria</taxon>
        <taxon>Pseudomonadati</taxon>
        <taxon>Pseudomonadota</taxon>
        <taxon>Gammaproteobacteria</taxon>
        <taxon>Legionellales</taxon>
        <taxon>Legionellaceae</taxon>
        <taxon>Legionella</taxon>
    </lineage>
</organism>
<dbReference type="PANTHER" id="PTHR34822">
    <property type="entry name" value="GRPB DOMAIN PROTEIN (AFU_ORTHOLOGUE AFUA_1G01530)"/>
    <property type="match status" value="1"/>
</dbReference>
<reference evidence="2 3" key="1">
    <citation type="submission" date="2024-08" db="EMBL/GenBank/DDBJ databases">
        <title>Draft Genome Sequence of Legionella lytica strain DSB2004, Isolated From a Fire Sprinkler System.</title>
        <authorList>
            <person name="Everhart A.D."/>
            <person name="Kidane D.T."/>
            <person name="Farone A.L."/>
            <person name="Farone M.B."/>
        </authorList>
    </citation>
    <scope>NUCLEOTIDE SEQUENCE [LARGE SCALE GENOMIC DNA]</scope>
    <source>
        <strain evidence="2 3">DSB2004</strain>
    </source>
</reference>
<name>A0ABW8D6R6_9GAMM</name>
<evidence type="ECO:0000313" key="3">
    <source>
        <dbReference type="Proteomes" id="UP001615550"/>
    </source>
</evidence>
<evidence type="ECO:0000259" key="1">
    <source>
        <dbReference type="PROSITE" id="PS51186"/>
    </source>
</evidence>
<accession>A0ABW8D6R6</accession>
<feature type="domain" description="N-acetyltransferase" evidence="1">
    <location>
        <begin position="176"/>
        <end position="319"/>
    </location>
</feature>